<evidence type="ECO:0000256" key="3">
    <source>
        <dbReference type="ARBA" id="ARBA00004245"/>
    </source>
</evidence>
<keyword evidence="14" id="KW-0969">Cilium</keyword>
<dbReference type="GO" id="GO:0007018">
    <property type="term" value="P:microtubule-based movement"/>
    <property type="evidence" value="ECO:0007669"/>
    <property type="project" value="InterPro"/>
</dbReference>
<keyword evidence="16" id="KW-0505">Motor protein</keyword>
<dbReference type="Pfam" id="PF08393">
    <property type="entry name" value="DHC_N2"/>
    <property type="match status" value="1"/>
</dbReference>
<dbReference type="STRING" id="6412.T1FYU8"/>
<evidence type="ECO:0000313" key="22">
    <source>
        <dbReference type="EMBL" id="ESN99131.1"/>
    </source>
</evidence>
<keyword evidence="6" id="KW-1003">Cell membrane</keyword>
<evidence type="ECO:0000256" key="1">
    <source>
        <dbReference type="ARBA" id="ARBA00004138"/>
    </source>
</evidence>
<dbReference type="GO" id="GO:0005524">
    <property type="term" value="F:ATP binding"/>
    <property type="evidence" value="ECO:0007669"/>
    <property type="project" value="UniProtKB-KW"/>
</dbReference>
<dbReference type="GO" id="GO:0030286">
    <property type="term" value="C:dynein complex"/>
    <property type="evidence" value="ECO:0007669"/>
    <property type="project" value="UniProtKB-KW"/>
</dbReference>
<keyword evidence="12" id="KW-0243">Dynein</keyword>
<dbReference type="EnsemblMetazoa" id="HelroT66985">
    <property type="protein sequence ID" value="HelroP66985"/>
    <property type="gene ID" value="HelroG66985"/>
</dbReference>
<dbReference type="Pfam" id="PF12775">
    <property type="entry name" value="AAA_7"/>
    <property type="match status" value="1"/>
</dbReference>
<evidence type="ECO:0000256" key="11">
    <source>
        <dbReference type="ARBA" id="ARBA00022840"/>
    </source>
</evidence>
<dbReference type="GO" id="GO:0045505">
    <property type="term" value="F:dynein intermediate chain binding"/>
    <property type="evidence" value="ECO:0007669"/>
    <property type="project" value="InterPro"/>
</dbReference>
<dbReference type="Gene3D" id="3.40.50.300">
    <property type="entry name" value="P-loop containing nucleotide triphosphate hydrolases"/>
    <property type="match status" value="5"/>
</dbReference>
<sequence>KSLVFCKTKQTEITDDNVQNVVFILSLMGGTINAVYNALKQVYAPLISQNSSELSDQIQLLLADIQSLSEDANGAGDFANDGSKNKKGGNYIVFFCSDDHLYSAIKLTIQVFRDLFTQVSDAYENLESGVDLDEVLEVEEVVRDVLDDAWRVVDGDMYTEERMRNMLQGVGQDMQVCIQKSLSKQDMWLGDVSLVTDSLSKAIEVCRNWIKTCELLTKQYWKNYSTHPWKGTVEVPNTLTLYEEQLKEVLKLRKTVEEASMLLTKSEIKDLKLNNLFANFKTVNATKPASMASSTWKRAVDQFNEDFQVVEKFVSQKLKEKMNGLESNHQQLVREMDKYIDLLSRPNVSVNMQFEKEKMISQLLLYVEQQRNNMEMARRDKVVHSTMDYSVTVNKLLEYQLVEKNIESVMTLSEMLMKDMTGYNKLSKQATSCLEDVVVLKQDLFQEWSRDSQQFFDGKFLKMKGQLLQLNSKNGKLEVMFGDRLIMLLRDATVMSSLGYIMPKNIQNHLKEGEEFRKYGIKLKQIAHFYNTVDQQIIPCQQPMMLESAVAFENLVTKFKDGSDGISWNNPKELEEYVSKLEKASDTFMGNIRRLRKCHEVIHNKVVLNLMDTDMLKKLSTWKSELVEIRRVMNELINQGFKAENMKLWKHHWNVQLYKALEHQYYKGLIAFNDNMPEMKVELVFSGQQIAYRPSYEEIQAKYFREIRKFCSIPTLFKGVGDGTVETIFVALTDKNPQVMFRCFHQANRLFKQLLDIKEQYNPWVVLGTMNLEELITSTLHDVDEWEFNFKMIKTKSKEVDQIPNEIKVSSITISLIPLKINIEDQLQHLFEALLVTLKKSLLVDINKIDNFIVESTATFNLVPRSLDDINNINAKHLAIINDTHKTQETFELISQKNRLLMSLVGSGHEGLDDIRQKWNKFELMLKSHREKLKDEMEVMRSNSSFRCKEFEEEVNKYVKKWAHMNLGDGKKGGDKYTGSLENINILKEMSMEFEELKSKKTTLINESKLFDIEPPNLKNYQLIEKDMDDMVKVIDILMQFQTECSKYQEEIWIAYRTKYFSFDAFLDQWVGKLAEGSRSSFVQDVLKEIHFNKELMPILKWVRGDAFSQENWTELYALMGMPNYEKLNVNDVTFGDVLKHGHEIMARVDEIKELNGKAQSEVVIRDALRELEGWGSGATLTLTQDNAKLSLVKDWKDLFNKIGEHQSLVQSLKNSSHFKYFQDKVTLWETRLSDLDSILHNLNQIQRKWIYLEPVFVQGALKKEEGRFKKVDDEFKKYMMDIKRDPKVMSLLFKIGLKTSLVNLLDQLQRCQKTLNDYLESKRLSFPRFYFIGDDDLLEILGQSVNPSVIQNHLKKLFSGINSVELDGDDENKQGNKRIRSMISQHEEVVRLSREVQVESDVEVWLNSLTKEMKNTLKELISSCLSSSSKGLDSNKFPAQVLCVTGCIVFTQKCENAISKQDLHGLHDELKQQLNYYTSVNADLKNDKSGNSNFSVGLKLKDLIFDTIHHIEVVDMLESRGVKYVQDWFWQKQLRFYNTNEQTCKIKMGDPEMRHTFDYTYEYQGNAPKLVHTPLTDKCYLTLTQALSYGLGGNPYGPAGTGKTESVKALGGLFGRQVLVFNCDEGIDVKSMGRIFIGLVQCGAWGCFDEFNRLDEAVLSAVSMQIQVIQNAIKNQASTLQLLDKTVKVNLNSGIFITMNPAGKGYGGRQKLPDNLKQLFRPVSMSQPDNELIAEVILYSEGFKNGKAIGKKLVAVFDLSRKLLTQQQHYDWGLRSIKSVLKSSGSLLRQSQIKSNEEKGLESQLVIQALQMNTLSKLTSSDRLQFQLLIKDVFLNVDFKDVQNEELEKMLKEVYEENQYDVIKSQIVKSIELYEQLKQRMGILIVGPSRSGKSTLWRNLRGALMKMGLQIKLHVLNPKAMPKSQLLGQIDSDTREWVDGVLTNFSRQVIKESKNTSSWIVCDGDIDPEWIESLNSVLDDNHLLTLPSGERIQFGNDVNFVFETHDLRFASPATVSRMGMIFLSEGDIGMEAVASKWLRNRPDGDAVKEWVQTYYLKCLNWIKREGDFYLNQSLISTACNGLKMLDGDVESVQHMIAKLFTGLSGNLTDECKKKFASEIFSITGEYPPDTNDILNFKYDAKSGSLLSLNLKCVFICGLEESGNQLSGQIVMNPETERSINAFRSYLLSDRHEPFILLGPEGSGKRTLLEHCLVTECQTSSTELAVINCTSHTLPEHIIHKLNQLCSIVNTSSGRKYKPKTCEKLVLLLKDVDYPHVDKWGTSSFLAFLQQILTYGGFYDSTMEMISFDGLQIIASMTIGASDLSNISSRFTSLLPVCSISCPNTNELEYIYTNRLLSVLHPSLSKHQFWGKISNVDMLSRSMIALYDELKRNFNANDHSHYVFTLKHLTDWTESFSRYDLNELSTHNSSNHLIQIWSYEAHCLFREKLVGSKSRRLFDEMLKTIIHNTWSGRIEAGNFDEDVYVLYVSDSSVIKKTKHLHKMSLIDYKLLLEKVLAKYEKEYGEETIVFFPDFLKVISKVDRVLSSAGESMVMCGQSGVGRKTCIKLMAYMHQLDLFSPKITRSYGMKQFKSDLKNIVQTAVIENREVIFLLEDYQMTEAQFYQLINGMISEGEVSNLYSPEELETVVANVRDQCSSEGFQGNPLQYLFAKLKQNLHICLLMDWSDESFVTTCKNNPSIMKLSNFIWMDMWNEECAKEVSCIYSLDKKVKGRKEADTESGVEEMSKEHKLSRKFFKHFYEIHRSVLDASSSSSSSSSVILDHCPRKFVTLLKTFSNLYQSKKKTIIERLQRLQKGLSKLQEAKNHVDSLKREADEQHKVLAEKQKEADNSMSEITSTLSNAGNRKIEMEDLQKEAVKEGEKLEKRKKLIEAELSEIEPIVQEAKSAVGNIRTETLGEIRALRAPPDTIRDILEGVMIIMGNPDTSWLAMKSFLAKRGVKEEIQNFDARKITPETRKSIENLLKKNGNSFDIKNAKRASEAAAPLASWVTANTKYAAILEKIQPLEREQNELQKNMSSVGNKMKKLGDGLQRVDERVNELRQKFERITNENAQLKIKLDKSQEIISSAETLVTKLSEEFKRWTAQIKELETELNELNEKALYSSAFIIYLSSAPENVRLQMKQQWFKNLSLSNFDNIRFLSSENDQLLWKVEGLPSDGLSLENAVAIQNSTQTPMIIDPSFRSTNWIRNHYKNNNVEAINAQDSNLFNQVELAVKFGKTLIIMDVDVVEAALVPLLRRDIVHQGSRKIIQVGDKMIDYDDKFTLFLSTRNPSPPLPSHILSLLTIINFTITKSGLTSQLLATTLMNEKPELESRKTELLSNEENMKKQLTDLEDSLLQELGNAKGDILENKELLDSLNQTKQNSGIISQSLDESLQLQTSLDEERNSFLPLADAGSKMYFAIHDLHLINNMYQFSLESFVKLFNKLFKLEKTATSKDSSEYRIRLIKSLQYYVYTYYSRSLFKKDCLVFAMHLINNIQTDSISKEEWDAYIGLTSSGSLDSVQLKLPDWIDKDQTNAVLLLKETFPELYSSLNLTDTNIWSDWVLPKSTAKIPQKLSSKITPFQELLTVQAIKPESLLISMNSFACNYLGFKELSALNLNLRQLFEQDSHCREPILFIISQGADPSQELEDLAKKTVGLDKYNQVALGQGQTDTAIQLLKSCANKGEWLCLKNLHLSISWLSVLEKEFKSLEPHENFRLWLTSEAHQNFPAVFLKTCLKVTYEAPAGVKKNLLRTYDSWGTDTISKNRNVMRSQSLFTLAWFHAVVQERRSYIPQGWTKFYEFGQTDLQCAVQIIDKLFSKSDTSNISWGFVHGLFEEAVYGGKIDNNDDNQVLISYLNQFFNSNMNKSLGPLKAPQSYQFKDHIDVIESLPEFDKPSFSGLPENINLVTEKLVANEIINHLKQLKRSNLKNSKFDRELWCEEINPMINFWKKLNMDHSFLNAKHNPEKTTNNKSELDSLSYFVSLEVNTALNVVHYVDHTLNLLEKVLSGKQLLSAEVAHMASELINIQTPSCWLNKWEGPENPMNYMRTLIKKTSSIFKWKEKVEKGRLLDNTIDLSDLLRPESFINAHRQLSSRSVNSSIDNVCMECSWHQGNKSGNRTLKLKGLKLEGCNFDGNKLTEKRGHEPVYSEVPECHISWTIKKTANYDLDYHNRLYIPVYSDTTRNTLVTYLYVPINEDKSKWIQFRPAFFID</sequence>
<dbReference type="InterPro" id="IPR004273">
    <property type="entry name" value="Dynein_heavy_D6_P-loop"/>
</dbReference>
<dbReference type="Gene3D" id="1.20.920.20">
    <property type="match status" value="1"/>
</dbReference>
<keyword evidence="17" id="KW-0206">Cytoskeleton</keyword>
<evidence type="ECO:0000256" key="2">
    <source>
        <dbReference type="ARBA" id="ARBA00004202"/>
    </source>
</evidence>
<keyword evidence="8" id="KW-0493">Microtubule</keyword>
<dbReference type="GO" id="GO:0051959">
    <property type="term" value="F:dynein light intermediate chain binding"/>
    <property type="evidence" value="ECO:0007669"/>
    <property type="project" value="InterPro"/>
</dbReference>
<dbReference type="Gene3D" id="1.20.140.100">
    <property type="entry name" value="Dynein heavy chain, N-terminal domain 2"/>
    <property type="match status" value="1"/>
</dbReference>
<dbReference type="InterPro" id="IPR026983">
    <property type="entry name" value="DHC"/>
</dbReference>
<evidence type="ECO:0000256" key="20">
    <source>
        <dbReference type="SAM" id="Coils"/>
    </source>
</evidence>
<dbReference type="GO" id="GO:0005874">
    <property type="term" value="C:microtubule"/>
    <property type="evidence" value="ECO:0007669"/>
    <property type="project" value="UniProtKB-KW"/>
</dbReference>
<dbReference type="Pfam" id="PF18198">
    <property type="entry name" value="AAA_lid_11"/>
    <property type="match status" value="1"/>
</dbReference>
<dbReference type="Pfam" id="PF12777">
    <property type="entry name" value="MT"/>
    <property type="match status" value="1"/>
</dbReference>
<dbReference type="Pfam" id="PF12781">
    <property type="entry name" value="AAA_9"/>
    <property type="match status" value="1"/>
</dbReference>
<dbReference type="OrthoDB" id="10252139at2759"/>
<dbReference type="InterPro" id="IPR041228">
    <property type="entry name" value="Dynein_C"/>
</dbReference>
<evidence type="ECO:0000256" key="19">
    <source>
        <dbReference type="ARBA" id="ARBA00023902"/>
    </source>
</evidence>
<evidence type="ECO:0000256" key="13">
    <source>
        <dbReference type="ARBA" id="ARBA00023054"/>
    </source>
</evidence>
<dbReference type="InterPro" id="IPR054354">
    <property type="entry name" value="DYNC2H1-like_lid"/>
</dbReference>
<dbReference type="CTD" id="20213996"/>
<keyword evidence="18" id="KW-0966">Cell projection</keyword>
<evidence type="ECO:0000256" key="18">
    <source>
        <dbReference type="ARBA" id="ARBA00023273"/>
    </source>
</evidence>
<dbReference type="FunFam" id="1.10.8.720:FF:000006">
    <property type="entry name" value="cytoplasmic dynein 2 heavy chain 1"/>
    <property type="match status" value="1"/>
</dbReference>
<evidence type="ECO:0000256" key="8">
    <source>
        <dbReference type="ARBA" id="ARBA00022701"/>
    </source>
</evidence>
<dbReference type="InterPro" id="IPR035706">
    <property type="entry name" value="AAA_9"/>
</dbReference>
<feature type="domain" description="AAA+ ATPase" evidence="21">
    <location>
        <begin position="2191"/>
        <end position="2341"/>
    </location>
</feature>
<dbReference type="GO" id="GO:0005886">
    <property type="term" value="C:plasma membrane"/>
    <property type="evidence" value="ECO:0007669"/>
    <property type="project" value="UniProtKB-SubCell"/>
</dbReference>
<dbReference type="FunFam" id="3.40.50.300:FF:001685">
    <property type="entry name" value="Dynein heavy chain, putative"/>
    <property type="match status" value="1"/>
</dbReference>
<dbReference type="InterPro" id="IPR013602">
    <property type="entry name" value="Dynein_heavy_linker"/>
</dbReference>
<dbReference type="InterPro" id="IPR042222">
    <property type="entry name" value="Dynein_2_N"/>
</dbReference>
<feature type="coiled-coil region" evidence="20">
    <location>
        <begin position="315"/>
        <end position="342"/>
    </location>
</feature>
<evidence type="ECO:0000313" key="23">
    <source>
        <dbReference type="EnsemblMetazoa" id="HelroP66985"/>
    </source>
</evidence>
<dbReference type="GO" id="GO:0008569">
    <property type="term" value="F:minus-end-directed microtubule motor activity"/>
    <property type="evidence" value="ECO:0007669"/>
    <property type="project" value="InterPro"/>
</dbReference>
<dbReference type="Gene3D" id="3.20.180.20">
    <property type="entry name" value="Dynein heavy chain, N-terminal domain 2"/>
    <property type="match status" value="1"/>
</dbReference>
<proteinExistence type="inferred from homology"/>
<dbReference type="InterPro" id="IPR024743">
    <property type="entry name" value="Dynein_HC_stalk"/>
</dbReference>
<dbReference type="RefSeq" id="XP_009022510.1">
    <property type="nucleotide sequence ID" value="XM_009024262.1"/>
</dbReference>
<dbReference type="Gene3D" id="1.10.8.720">
    <property type="entry name" value="Region D6 of dynein motor"/>
    <property type="match status" value="1"/>
</dbReference>
<dbReference type="InParanoid" id="T1FYU8"/>
<evidence type="ECO:0000256" key="17">
    <source>
        <dbReference type="ARBA" id="ARBA00023212"/>
    </source>
</evidence>
<keyword evidence="10" id="KW-0970">Cilium biogenesis/degradation</keyword>
<comment type="similarity">
    <text evidence="4">Belongs to the dynein heavy chain family.</text>
</comment>
<dbReference type="InterPro" id="IPR042228">
    <property type="entry name" value="Dynein_linker_3"/>
</dbReference>
<dbReference type="Gene3D" id="6.10.140.1060">
    <property type="match status" value="1"/>
</dbReference>
<dbReference type="SMART" id="SM00382">
    <property type="entry name" value="AAA"/>
    <property type="match status" value="2"/>
</dbReference>
<reference evidence="23" key="3">
    <citation type="submission" date="2015-06" db="UniProtKB">
        <authorList>
            <consortium name="EnsemblMetazoa"/>
        </authorList>
    </citation>
    <scope>IDENTIFICATION</scope>
</reference>
<accession>T1FYU8</accession>
<dbReference type="GO" id="GO:0005929">
    <property type="term" value="C:cilium"/>
    <property type="evidence" value="ECO:0007669"/>
    <property type="project" value="UniProtKB-SubCell"/>
</dbReference>
<reference evidence="24" key="1">
    <citation type="submission" date="2012-12" db="EMBL/GenBank/DDBJ databases">
        <authorList>
            <person name="Hellsten U."/>
            <person name="Grimwood J."/>
            <person name="Chapman J.A."/>
            <person name="Shapiro H."/>
            <person name="Aerts A."/>
            <person name="Otillar R.P."/>
            <person name="Terry A.Y."/>
            <person name="Boore J.L."/>
            <person name="Simakov O."/>
            <person name="Marletaz F."/>
            <person name="Cho S.-J."/>
            <person name="Edsinger-Gonzales E."/>
            <person name="Havlak P."/>
            <person name="Kuo D.-H."/>
            <person name="Larsson T."/>
            <person name="Lv J."/>
            <person name="Arendt D."/>
            <person name="Savage R."/>
            <person name="Osoegawa K."/>
            <person name="de Jong P."/>
            <person name="Lindberg D.R."/>
            <person name="Seaver E.C."/>
            <person name="Weisblat D.A."/>
            <person name="Putnam N.H."/>
            <person name="Grigoriev I.V."/>
            <person name="Rokhsar D.S."/>
        </authorList>
    </citation>
    <scope>NUCLEOTIDE SEQUENCE</scope>
</reference>
<dbReference type="InterPro" id="IPR003593">
    <property type="entry name" value="AAA+_ATPase"/>
</dbReference>
<keyword evidence="7" id="KW-0963">Cytoplasm</keyword>
<evidence type="ECO:0000256" key="15">
    <source>
        <dbReference type="ARBA" id="ARBA00023136"/>
    </source>
</evidence>
<dbReference type="Pfam" id="PF12780">
    <property type="entry name" value="AAA_8"/>
    <property type="match status" value="1"/>
</dbReference>
<protein>
    <recommendedName>
        <fullName evidence="19">Cytoplasmic dynein 2 heavy chain 1</fullName>
    </recommendedName>
</protein>
<dbReference type="SUPFAM" id="SSF52540">
    <property type="entry name" value="P-loop containing nucleoside triphosphate hydrolases"/>
    <property type="match status" value="4"/>
</dbReference>
<gene>
    <name evidence="23" type="primary">20213996</name>
    <name evidence="22" type="ORF">HELRODRAFT_66985</name>
</gene>
<dbReference type="Gene3D" id="1.20.1270.280">
    <property type="match status" value="1"/>
</dbReference>
<dbReference type="eggNOG" id="KOG3595">
    <property type="taxonomic scope" value="Eukaryota"/>
</dbReference>
<dbReference type="InterPro" id="IPR013594">
    <property type="entry name" value="Dynein_heavy_tail"/>
</dbReference>
<dbReference type="Gene3D" id="1.10.8.710">
    <property type="match status" value="1"/>
</dbReference>
<keyword evidence="24" id="KW-1185">Reference proteome</keyword>
<dbReference type="FunCoup" id="T1FYU8">
    <property type="interactions" value="106"/>
</dbReference>
<dbReference type="KEGG" id="hro:HELRODRAFT_66985"/>
<keyword evidence="11" id="KW-0067">ATP-binding</keyword>
<dbReference type="InterPro" id="IPR024317">
    <property type="entry name" value="Dynein_heavy_chain_D4_dom"/>
</dbReference>
<dbReference type="FunFam" id="3.40.50.300:FF:000706">
    <property type="entry name" value="Cytoplasmic dynein 2 heavy chain 1"/>
    <property type="match status" value="1"/>
</dbReference>
<dbReference type="Pfam" id="PF08385">
    <property type="entry name" value="DHC_N1"/>
    <property type="match status" value="1"/>
</dbReference>
<evidence type="ECO:0000256" key="9">
    <source>
        <dbReference type="ARBA" id="ARBA00022741"/>
    </source>
</evidence>
<dbReference type="FunFam" id="3.40.50.300:FF:000071">
    <property type="entry name" value="Cytoplasmic dynein heavy chain 1"/>
    <property type="match status" value="1"/>
</dbReference>
<evidence type="ECO:0000256" key="4">
    <source>
        <dbReference type="ARBA" id="ARBA00008887"/>
    </source>
</evidence>
<comment type="subcellular location">
    <subcellularLocation>
        <location evidence="2">Cell membrane</location>
        <topology evidence="2">Peripheral membrane protein</topology>
    </subcellularLocation>
    <subcellularLocation>
        <location evidence="1">Cell projection</location>
        <location evidence="1">Cilium</location>
    </subcellularLocation>
    <subcellularLocation>
        <location evidence="3">Cytoplasm</location>
        <location evidence="3">Cytoskeleton</location>
    </subcellularLocation>
</comment>
<feature type="domain" description="AAA+ ATPase" evidence="21">
    <location>
        <begin position="1593"/>
        <end position="1835"/>
    </location>
</feature>
<dbReference type="Gene3D" id="1.20.920.30">
    <property type="match status" value="1"/>
</dbReference>
<dbReference type="InterPro" id="IPR043160">
    <property type="entry name" value="Dynein_C_barrel"/>
</dbReference>
<keyword evidence="15" id="KW-0472">Membrane</keyword>
<dbReference type="Pfam" id="PF12774">
    <property type="entry name" value="AAA_6"/>
    <property type="match status" value="1"/>
</dbReference>
<dbReference type="InterPro" id="IPR049400">
    <property type="entry name" value="DYNC2H1_AAA_dom"/>
</dbReference>
<dbReference type="Pfam" id="PF22597">
    <property type="entry name" value="DYN_lid"/>
    <property type="match status" value="1"/>
</dbReference>
<dbReference type="HOGENOM" id="CLU_000038_7_2_1"/>
<evidence type="ECO:0000256" key="12">
    <source>
        <dbReference type="ARBA" id="ARBA00023017"/>
    </source>
</evidence>
<dbReference type="GO" id="GO:0030030">
    <property type="term" value="P:cell projection organization"/>
    <property type="evidence" value="ECO:0007669"/>
    <property type="project" value="UniProtKB-KW"/>
</dbReference>
<feature type="coiled-coil region" evidence="20">
    <location>
        <begin position="2803"/>
        <end position="2847"/>
    </location>
</feature>
<organism evidence="23 24">
    <name type="scientific">Helobdella robusta</name>
    <name type="common">Californian leech</name>
    <dbReference type="NCBI Taxonomy" id="6412"/>
    <lineage>
        <taxon>Eukaryota</taxon>
        <taxon>Metazoa</taxon>
        <taxon>Spiralia</taxon>
        <taxon>Lophotrochozoa</taxon>
        <taxon>Annelida</taxon>
        <taxon>Clitellata</taxon>
        <taxon>Hirudinea</taxon>
        <taxon>Rhynchobdellida</taxon>
        <taxon>Glossiphoniidae</taxon>
        <taxon>Helobdella</taxon>
    </lineage>
</organism>
<dbReference type="Gene3D" id="1.10.8.1220">
    <property type="match status" value="1"/>
</dbReference>
<feature type="coiled-coil region" evidence="20">
    <location>
        <begin position="3015"/>
        <end position="3119"/>
    </location>
</feature>
<dbReference type="InterPro" id="IPR035699">
    <property type="entry name" value="AAA_6"/>
</dbReference>
<name>T1FYU8_HELRO</name>
<dbReference type="InterPro" id="IPR043157">
    <property type="entry name" value="Dynein_AAA1S"/>
</dbReference>
<dbReference type="FunFam" id="3.20.180.20:FF:000002">
    <property type="entry name" value="Cytoplasmic dynein heavy chain 1"/>
    <property type="match status" value="1"/>
</dbReference>
<dbReference type="Proteomes" id="UP000015101">
    <property type="component" value="Unassembled WGS sequence"/>
</dbReference>
<dbReference type="FunFam" id="1.20.920.20:FF:000002">
    <property type="entry name" value="Cytoplasmic dynein 1 heavy chain"/>
    <property type="match status" value="1"/>
</dbReference>
<dbReference type="InterPro" id="IPR042219">
    <property type="entry name" value="AAA_lid_11_sf"/>
</dbReference>
<dbReference type="EMBL" id="AMQM01001121">
    <property type="status" value="NOT_ANNOTATED_CDS"/>
    <property type="molecule type" value="Genomic_DNA"/>
</dbReference>
<evidence type="ECO:0000256" key="10">
    <source>
        <dbReference type="ARBA" id="ARBA00022794"/>
    </source>
</evidence>
<dbReference type="Gene3D" id="3.10.490.20">
    <property type="match status" value="1"/>
</dbReference>
<dbReference type="FunFam" id="1.10.8.710:FF:000006">
    <property type="entry name" value="cytoplasmic dynein 2 heavy chain 1"/>
    <property type="match status" value="1"/>
</dbReference>
<evidence type="ECO:0000313" key="24">
    <source>
        <dbReference type="Proteomes" id="UP000015101"/>
    </source>
</evidence>
<keyword evidence="9" id="KW-0547">Nucleotide-binding</keyword>
<dbReference type="Pfam" id="PF21264">
    <property type="entry name" value="DYNC2H1_AAA_dom"/>
    <property type="match status" value="1"/>
</dbReference>
<evidence type="ECO:0000256" key="7">
    <source>
        <dbReference type="ARBA" id="ARBA00022490"/>
    </source>
</evidence>
<evidence type="ECO:0000256" key="14">
    <source>
        <dbReference type="ARBA" id="ARBA00023069"/>
    </source>
</evidence>
<dbReference type="PANTHER" id="PTHR45703:SF22">
    <property type="entry name" value="DYNEIN CYTOPLASMIC 2 HEAVY CHAIN 1"/>
    <property type="match status" value="1"/>
</dbReference>
<dbReference type="Gene3D" id="1.20.58.1120">
    <property type="match status" value="1"/>
</dbReference>
<evidence type="ECO:0000256" key="6">
    <source>
        <dbReference type="ARBA" id="ARBA00022475"/>
    </source>
</evidence>
<keyword evidence="5" id="KW-0217">Developmental protein</keyword>
<evidence type="ECO:0000259" key="21">
    <source>
        <dbReference type="SMART" id="SM00382"/>
    </source>
</evidence>
<dbReference type="InterPro" id="IPR041658">
    <property type="entry name" value="AAA_lid_11"/>
</dbReference>
<dbReference type="FunFam" id="3.40.50.300:FF:000598">
    <property type="entry name" value="Dynein cytoplasmic 2 heavy chain 1"/>
    <property type="match status" value="1"/>
</dbReference>
<dbReference type="InterPro" id="IPR027417">
    <property type="entry name" value="P-loop_NTPase"/>
</dbReference>
<keyword evidence="13 20" id="KW-0175">Coiled coil</keyword>
<dbReference type="GeneID" id="20213996"/>
<dbReference type="Pfam" id="PF03028">
    <property type="entry name" value="Dynein_heavy"/>
    <property type="match status" value="1"/>
</dbReference>
<dbReference type="OMA" id="WCKERVS"/>
<evidence type="ECO:0000256" key="16">
    <source>
        <dbReference type="ARBA" id="ARBA00023175"/>
    </source>
</evidence>
<evidence type="ECO:0000256" key="5">
    <source>
        <dbReference type="ARBA" id="ARBA00022473"/>
    </source>
</evidence>
<dbReference type="Pfam" id="PF18199">
    <property type="entry name" value="Dynein_C"/>
    <property type="match status" value="1"/>
</dbReference>
<dbReference type="PANTHER" id="PTHR45703">
    <property type="entry name" value="DYNEIN HEAVY CHAIN"/>
    <property type="match status" value="1"/>
</dbReference>
<reference evidence="22 24" key="2">
    <citation type="journal article" date="2013" name="Nature">
        <title>Insights into bilaterian evolution from three spiralian genomes.</title>
        <authorList>
            <person name="Simakov O."/>
            <person name="Marletaz F."/>
            <person name="Cho S.J."/>
            <person name="Edsinger-Gonzales E."/>
            <person name="Havlak P."/>
            <person name="Hellsten U."/>
            <person name="Kuo D.H."/>
            <person name="Larsson T."/>
            <person name="Lv J."/>
            <person name="Arendt D."/>
            <person name="Savage R."/>
            <person name="Osoegawa K."/>
            <person name="de Jong P."/>
            <person name="Grimwood J."/>
            <person name="Chapman J.A."/>
            <person name="Shapiro H."/>
            <person name="Aerts A."/>
            <person name="Otillar R.P."/>
            <person name="Terry A.Y."/>
            <person name="Boore J.L."/>
            <person name="Grigoriev I.V."/>
            <person name="Lindberg D.R."/>
            <person name="Seaver E.C."/>
            <person name="Weisblat D.A."/>
            <person name="Putnam N.H."/>
            <person name="Rokhsar D.S."/>
        </authorList>
    </citation>
    <scope>NUCLEOTIDE SEQUENCE</scope>
</reference>
<dbReference type="EMBL" id="KB097143">
    <property type="protein sequence ID" value="ESN99131.1"/>
    <property type="molecule type" value="Genomic_DNA"/>
</dbReference>